<dbReference type="EMBL" id="HBIJ01015121">
    <property type="protein sequence ID" value="CAE0369349.1"/>
    <property type="molecule type" value="Transcribed_RNA"/>
</dbReference>
<sequence>MDFAKRAHVIACCIRLHNFCVDRRLEIDAYLMQPEGDIEVQPGILERPPVLNREGQLTLHMDTCCTCSSCRDGSGRDTSTQADTTRRAALEAHIRDSGYIRPLRR</sequence>
<accession>A0A6S8DKP5</accession>
<organism evidence="1">
    <name type="scientific">Aureoumbra lagunensis</name>
    <dbReference type="NCBI Taxonomy" id="44058"/>
    <lineage>
        <taxon>Eukaryota</taxon>
        <taxon>Sar</taxon>
        <taxon>Stramenopiles</taxon>
        <taxon>Ochrophyta</taxon>
        <taxon>Pelagophyceae</taxon>
        <taxon>Pelagomonadales</taxon>
        <taxon>Aureoumbra</taxon>
    </lineage>
</organism>
<evidence type="ECO:0000313" key="1">
    <source>
        <dbReference type="EMBL" id="CAE0369347.1"/>
    </source>
</evidence>
<dbReference type="EMBL" id="HBIJ01015119">
    <property type="protein sequence ID" value="CAE0369347.1"/>
    <property type="molecule type" value="Transcribed_RNA"/>
</dbReference>
<name>A0A6S8DKP5_9STRA</name>
<proteinExistence type="predicted"/>
<gene>
    <name evidence="1" type="ORF">ALAG00032_LOCUS10110</name>
    <name evidence="2" type="ORF">ALAG00032_LOCUS10112</name>
</gene>
<protein>
    <submittedName>
        <fullName evidence="1">Uncharacterized protein</fullName>
    </submittedName>
</protein>
<reference evidence="1" key="1">
    <citation type="submission" date="2021-01" db="EMBL/GenBank/DDBJ databases">
        <authorList>
            <person name="Corre E."/>
            <person name="Pelletier E."/>
            <person name="Niang G."/>
            <person name="Scheremetjew M."/>
            <person name="Finn R."/>
            <person name="Kale V."/>
            <person name="Holt S."/>
            <person name="Cochrane G."/>
            <person name="Meng A."/>
            <person name="Brown T."/>
            <person name="Cohen L."/>
        </authorList>
    </citation>
    <scope>NUCLEOTIDE SEQUENCE</scope>
    <source>
        <strain evidence="1">CCMP1510</strain>
    </source>
</reference>
<evidence type="ECO:0000313" key="2">
    <source>
        <dbReference type="EMBL" id="CAE0369349.1"/>
    </source>
</evidence>
<dbReference type="AlphaFoldDB" id="A0A6S8DKP5"/>